<dbReference type="PANTHER" id="PTHR30128:SF19">
    <property type="entry name" value="PHOTOSYSTEM I P700 CHLOROPHYLL A APOPROTEIN A1-RELATED"/>
    <property type="match status" value="1"/>
</dbReference>
<dbReference type="GO" id="GO:0009535">
    <property type="term" value="C:chloroplast thylakoid membrane"/>
    <property type="evidence" value="ECO:0007669"/>
    <property type="project" value="TreeGrafter"/>
</dbReference>
<keyword evidence="2" id="KW-1185">Reference proteome</keyword>
<sequence>MGQLFNQMLLSMFLISFQETIGLFLCKIMLNLICGNFVRISTLVEGRIHTNRIFEERIEREREGFHPQTQSLWVTDISHHHLAISFIFLVAGHMYRTNFWIEHIIKDLLDAHSSWKAIGAWVRRKIER</sequence>
<evidence type="ECO:0000313" key="2">
    <source>
        <dbReference type="Proteomes" id="UP000653305"/>
    </source>
</evidence>
<dbReference type="Proteomes" id="UP000653305">
    <property type="component" value="Unassembled WGS sequence"/>
</dbReference>
<gene>
    <name evidence="1" type="ORF">PHJA_001907500</name>
</gene>
<protein>
    <submittedName>
        <fullName evidence="1">Protein ycf2</fullName>
    </submittedName>
</protein>
<name>A0A830CN36_9LAMI</name>
<organism evidence="1 2">
    <name type="scientific">Phtheirospermum japonicum</name>
    <dbReference type="NCBI Taxonomy" id="374723"/>
    <lineage>
        <taxon>Eukaryota</taxon>
        <taxon>Viridiplantae</taxon>
        <taxon>Streptophyta</taxon>
        <taxon>Embryophyta</taxon>
        <taxon>Tracheophyta</taxon>
        <taxon>Spermatophyta</taxon>
        <taxon>Magnoliopsida</taxon>
        <taxon>eudicotyledons</taxon>
        <taxon>Gunneridae</taxon>
        <taxon>Pentapetalae</taxon>
        <taxon>asterids</taxon>
        <taxon>lamiids</taxon>
        <taxon>Lamiales</taxon>
        <taxon>Orobanchaceae</taxon>
        <taxon>Orobanchaceae incertae sedis</taxon>
        <taxon>Phtheirospermum</taxon>
    </lineage>
</organism>
<dbReference type="PANTHER" id="PTHR30128">
    <property type="entry name" value="OUTER MEMBRANE PROTEIN, OMPA-RELATED"/>
    <property type="match status" value="1"/>
</dbReference>
<dbReference type="SUPFAM" id="SSF81558">
    <property type="entry name" value="Photosystem I subunits PsaA/PsaB"/>
    <property type="match status" value="1"/>
</dbReference>
<dbReference type="InterPro" id="IPR001280">
    <property type="entry name" value="PSI_PsaA/B"/>
</dbReference>
<accession>A0A830CN36</accession>
<dbReference type="OrthoDB" id="10623607at2759"/>
<dbReference type="Gene3D" id="1.20.1130.10">
    <property type="entry name" value="Photosystem I PsaA/PsaB"/>
    <property type="match status" value="1"/>
</dbReference>
<dbReference type="AlphaFoldDB" id="A0A830CN36"/>
<dbReference type="EMBL" id="BMAC01000497">
    <property type="protein sequence ID" value="GFP97634.1"/>
    <property type="molecule type" value="Genomic_DNA"/>
</dbReference>
<dbReference type="InterPro" id="IPR036408">
    <property type="entry name" value="PSI_PsaA/B_sf"/>
</dbReference>
<proteinExistence type="predicted"/>
<dbReference type="GO" id="GO:0015979">
    <property type="term" value="P:photosynthesis"/>
    <property type="evidence" value="ECO:0007669"/>
    <property type="project" value="InterPro"/>
</dbReference>
<evidence type="ECO:0000313" key="1">
    <source>
        <dbReference type="EMBL" id="GFP97634.1"/>
    </source>
</evidence>
<reference evidence="1" key="1">
    <citation type="submission" date="2020-07" db="EMBL/GenBank/DDBJ databases">
        <title>Ethylene signaling mediates host invasion by parasitic plants.</title>
        <authorList>
            <person name="Yoshida S."/>
        </authorList>
    </citation>
    <scope>NUCLEOTIDE SEQUENCE</scope>
    <source>
        <strain evidence="1">Okayama</strain>
    </source>
</reference>
<comment type="caution">
    <text evidence="1">The sequence shown here is derived from an EMBL/GenBank/DDBJ whole genome shotgun (WGS) entry which is preliminary data.</text>
</comment>
<dbReference type="Pfam" id="PF00223">
    <property type="entry name" value="PsaA_PsaB"/>
    <property type="match status" value="1"/>
</dbReference>